<keyword evidence="2" id="KW-0808">Transferase</keyword>
<dbReference type="Gene3D" id="3.20.20.140">
    <property type="entry name" value="Metal-dependent hydrolases"/>
    <property type="match status" value="1"/>
</dbReference>
<dbReference type="Pfam" id="PF14791">
    <property type="entry name" value="DNA_pol_B_thumb"/>
    <property type="match status" value="1"/>
</dbReference>
<name>A0A1F5WA60_9BACT</name>
<dbReference type="SMART" id="SM00481">
    <property type="entry name" value="POLIIIAc"/>
    <property type="match status" value="1"/>
</dbReference>
<dbReference type="Pfam" id="PF02811">
    <property type="entry name" value="PHP"/>
    <property type="match status" value="1"/>
</dbReference>
<evidence type="ECO:0000259" key="9">
    <source>
        <dbReference type="SMART" id="SM00483"/>
    </source>
</evidence>
<dbReference type="EC" id="2.7.7.7" evidence="1"/>
<dbReference type="PRINTS" id="PR00869">
    <property type="entry name" value="DNAPOLX"/>
</dbReference>
<dbReference type="PRINTS" id="PR00870">
    <property type="entry name" value="DNAPOLXBETA"/>
</dbReference>
<dbReference type="InterPro" id="IPR002054">
    <property type="entry name" value="DNA-dir_DNA_pol_X"/>
</dbReference>
<evidence type="ECO:0000313" key="10">
    <source>
        <dbReference type="EMBL" id="OGF72171.1"/>
    </source>
</evidence>
<dbReference type="Pfam" id="PF14520">
    <property type="entry name" value="HHH_5"/>
    <property type="match status" value="1"/>
</dbReference>
<keyword evidence="6" id="KW-0234">DNA repair</keyword>
<proteinExistence type="predicted"/>
<evidence type="ECO:0000256" key="1">
    <source>
        <dbReference type="ARBA" id="ARBA00012417"/>
    </source>
</evidence>
<dbReference type="SUPFAM" id="SSF81301">
    <property type="entry name" value="Nucleotidyltransferase"/>
    <property type="match status" value="1"/>
</dbReference>
<dbReference type="SUPFAM" id="SSF89550">
    <property type="entry name" value="PHP domain-like"/>
    <property type="match status" value="1"/>
</dbReference>
<evidence type="ECO:0000259" key="8">
    <source>
        <dbReference type="SMART" id="SM00481"/>
    </source>
</evidence>
<feature type="domain" description="DNA-directed DNA polymerase X" evidence="9">
    <location>
        <begin position="1"/>
        <end position="336"/>
    </location>
</feature>
<feature type="domain" description="Polymerase/histidinol phosphatase N-terminal" evidence="8">
    <location>
        <begin position="360"/>
        <end position="443"/>
    </location>
</feature>
<dbReference type="PANTHER" id="PTHR36928:SF1">
    <property type="entry name" value="PHOSPHATASE YCDX-RELATED"/>
    <property type="match status" value="1"/>
</dbReference>
<dbReference type="CDD" id="cd07436">
    <property type="entry name" value="PHP_PolX"/>
    <property type="match status" value="1"/>
</dbReference>
<dbReference type="InterPro" id="IPR043519">
    <property type="entry name" value="NT_sf"/>
</dbReference>
<dbReference type="SMART" id="SM00483">
    <property type="entry name" value="POLXc"/>
    <property type="match status" value="1"/>
</dbReference>
<dbReference type="SUPFAM" id="SSF47802">
    <property type="entry name" value="DNA polymerase beta, N-terminal domain-like"/>
    <property type="match status" value="1"/>
</dbReference>
<dbReference type="InterPro" id="IPR016195">
    <property type="entry name" value="Pol/histidinol_Pase-like"/>
</dbReference>
<reference evidence="10 11" key="1">
    <citation type="journal article" date="2016" name="Nat. Commun.">
        <title>Thousands of microbial genomes shed light on interconnected biogeochemical processes in an aquifer system.</title>
        <authorList>
            <person name="Anantharaman K."/>
            <person name="Brown C.T."/>
            <person name="Hug L.A."/>
            <person name="Sharon I."/>
            <person name="Castelle C.J."/>
            <person name="Probst A.J."/>
            <person name="Thomas B.C."/>
            <person name="Singh A."/>
            <person name="Wilkins M.J."/>
            <person name="Karaoz U."/>
            <person name="Brodie E.L."/>
            <person name="Williams K.H."/>
            <person name="Hubbard S.S."/>
            <person name="Banfield J.F."/>
        </authorList>
    </citation>
    <scope>NUCLEOTIDE SEQUENCE [LARGE SCALE GENOMIC DNA]</scope>
</reference>
<dbReference type="GO" id="GO:0008270">
    <property type="term" value="F:zinc ion binding"/>
    <property type="evidence" value="ECO:0007669"/>
    <property type="project" value="TreeGrafter"/>
</dbReference>
<evidence type="ECO:0000256" key="7">
    <source>
        <dbReference type="ARBA" id="ARBA00049244"/>
    </source>
</evidence>
<dbReference type="GO" id="GO:0003887">
    <property type="term" value="F:DNA-directed DNA polymerase activity"/>
    <property type="evidence" value="ECO:0007669"/>
    <property type="project" value="UniProtKB-KW"/>
</dbReference>
<dbReference type="InterPro" id="IPR027421">
    <property type="entry name" value="DNA_pol_lamdba_lyase_dom_sf"/>
</dbReference>
<dbReference type="GO" id="GO:0006281">
    <property type="term" value="P:DNA repair"/>
    <property type="evidence" value="ECO:0007669"/>
    <property type="project" value="UniProtKB-KW"/>
</dbReference>
<keyword evidence="5" id="KW-0239">DNA-directed DNA polymerase</keyword>
<dbReference type="AlphaFoldDB" id="A0A1F5WA60"/>
<protein>
    <recommendedName>
        <fullName evidence="1">DNA-directed DNA polymerase</fullName>
        <ecNumber evidence="1">2.7.7.7</ecNumber>
    </recommendedName>
</protein>
<dbReference type="Gene3D" id="1.10.150.110">
    <property type="entry name" value="DNA polymerase beta, N-terminal domain-like"/>
    <property type="match status" value="1"/>
</dbReference>
<organism evidence="10 11">
    <name type="scientific">Candidatus Giovannonibacteria bacterium RIFCSPHIGHO2_02_FULL_45_40</name>
    <dbReference type="NCBI Taxonomy" id="1798337"/>
    <lineage>
        <taxon>Bacteria</taxon>
        <taxon>Candidatus Giovannoniibacteriota</taxon>
    </lineage>
</organism>
<dbReference type="InterPro" id="IPR010996">
    <property type="entry name" value="HHH_MUS81"/>
</dbReference>
<dbReference type="Gene3D" id="3.30.210.10">
    <property type="entry name" value="DNA polymerase, thumb domain"/>
    <property type="match status" value="1"/>
</dbReference>
<dbReference type="InterPro" id="IPR022312">
    <property type="entry name" value="DNA_pol_X"/>
</dbReference>
<gene>
    <name evidence="10" type="ORF">A3C05_03025</name>
</gene>
<dbReference type="InterPro" id="IPR004013">
    <property type="entry name" value="PHP_dom"/>
</dbReference>
<accession>A0A1F5WA60</accession>
<dbReference type="InterPro" id="IPR047967">
    <property type="entry name" value="PolX_PHP"/>
</dbReference>
<evidence type="ECO:0000256" key="4">
    <source>
        <dbReference type="ARBA" id="ARBA00022763"/>
    </source>
</evidence>
<dbReference type="EMBL" id="MFHP01000024">
    <property type="protein sequence ID" value="OGF72171.1"/>
    <property type="molecule type" value="Genomic_DNA"/>
</dbReference>
<dbReference type="GO" id="GO:0003677">
    <property type="term" value="F:DNA binding"/>
    <property type="evidence" value="ECO:0007669"/>
    <property type="project" value="InterPro"/>
</dbReference>
<dbReference type="NCBIfam" id="NF006375">
    <property type="entry name" value="PRK08609.1"/>
    <property type="match status" value="1"/>
</dbReference>
<dbReference type="InterPro" id="IPR050243">
    <property type="entry name" value="PHP_phosphatase"/>
</dbReference>
<evidence type="ECO:0000256" key="2">
    <source>
        <dbReference type="ARBA" id="ARBA00022679"/>
    </source>
</evidence>
<evidence type="ECO:0000256" key="5">
    <source>
        <dbReference type="ARBA" id="ARBA00022932"/>
    </source>
</evidence>
<dbReference type="InterPro" id="IPR037160">
    <property type="entry name" value="DNA_Pol_thumb_sf"/>
</dbReference>
<dbReference type="Proteomes" id="UP000178743">
    <property type="component" value="Unassembled WGS sequence"/>
</dbReference>
<dbReference type="Pfam" id="PF14716">
    <property type="entry name" value="HHH_8"/>
    <property type="match status" value="1"/>
</dbReference>
<dbReference type="GO" id="GO:0042578">
    <property type="term" value="F:phosphoric ester hydrolase activity"/>
    <property type="evidence" value="ECO:0007669"/>
    <property type="project" value="TreeGrafter"/>
</dbReference>
<comment type="caution">
    <text evidence="10">The sequence shown here is derived from an EMBL/GenBank/DDBJ whole genome shotgun (WGS) entry which is preliminary data.</text>
</comment>
<dbReference type="InterPro" id="IPR003141">
    <property type="entry name" value="Pol/His_phosphatase_N"/>
</dbReference>
<keyword evidence="4" id="KW-0227">DNA damage</keyword>
<comment type="catalytic activity">
    <reaction evidence="7">
        <text>DNA(n) + a 2'-deoxyribonucleoside 5'-triphosphate = DNA(n+1) + diphosphate</text>
        <dbReference type="Rhea" id="RHEA:22508"/>
        <dbReference type="Rhea" id="RHEA-COMP:17339"/>
        <dbReference type="Rhea" id="RHEA-COMP:17340"/>
        <dbReference type="ChEBI" id="CHEBI:33019"/>
        <dbReference type="ChEBI" id="CHEBI:61560"/>
        <dbReference type="ChEBI" id="CHEBI:173112"/>
        <dbReference type="EC" id="2.7.7.7"/>
    </reaction>
</comment>
<dbReference type="GO" id="GO:0005829">
    <property type="term" value="C:cytosol"/>
    <property type="evidence" value="ECO:0007669"/>
    <property type="project" value="TreeGrafter"/>
</dbReference>
<keyword evidence="3" id="KW-0548">Nucleotidyltransferase</keyword>
<dbReference type="InterPro" id="IPR002008">
    <property type="entry name" value="DNA_pol_X_beta-like"/>
</dbReference>
<evidence type="ECO:0000313" key="11">
    <source>
        <dbReference type="Proteomes" id="UP000178743"/>
    </source>
</evidence>
<dbReference type="CDD" id="cd00141">
    <property type="entry name" value="NT_POLXc"/>
    <property type="match status" value="1"/>
</dbReference>
<dbReference type="InterPro" id="IPR029398">
    <property type="entry name" value="PolB_thumb"/>
</dbReference>
<dbReference type="Gene3D" id="1.10.150.20">
    <property type="entry name" value="5' to 3' exonuclease, C-terminal subdomain"/>
    <property type="match status" value="1"/>
</dbReference>
<evidence type="ECO:0000256" key="3">
    <source>
        <dbReference type="ARBA" id="ARBA00022695"/>
    </source>
</evidence>
<dbReference type="PANTHER" id="PTHR36928">
    <property type="entry name" value="PHOSPHATASE YCDX-RELATED"/>
    <property type="match status" value="1"/>
</dbReference>
<evidence type="ECO:0000256" key="6">
    <source>
        <dbReference type="ARBA" id="ARBA00023204"/>
    </source>
</evidence>
<dbReference type="InterPro" id="IPR022311">
    <property type="entry name" value="PolX-like"/>
</dbReference>
<dbReference type="Gene3D" id="3.30.460.10">
    <property type="entry name" value="Beta Polymerase, domain 2"/>
    <property type="match status" value="1"/>
</dbReference>
<sequence length="597" mass="67143">MTNQEIAKILREMAELYEMEGVLFKPRAYEKAALGVEALDKEIMEIYKSGGAGGLMKISGVGQGIAHHLETMLRGKKFAEYERLKKKIPVNISELTAVEGVGPKMIKVLYQKLKIKNLKDLEAAAKAGKIRRLARFGQKSEEKILRGIEFLKKSGGRQVLGFVLPEIRNLERMIKSFPEVEDAIVAGSTRRRKETIGDIDILATSKKPTSPSQGGPEKVMDKFVGLPFIAHVYAKGKTKTMVKLKNGLDADLRVVPKESYGAALNYFTGSKDHNIALREMAIKRGWKLNEYGLFHSAEQRRMERRNTPKEKMIAGKTEEEIYKKLGLHYIEPEMRENAGEIELARQNRLPKLIGYKDLKGDLQTQTNWTDGEDSIEAMAKEAEKLGLEYIAITDHTRSLAMTGGADEKKLLKQIAEIDKINHKLKIKNCKLKVLKGAEVNIGKNGSLDIQDEVLKKLDVVGAAVHSHFKLPRAEQTRRIIKAMENPNVDIIFHLTGRIINRREPIEVDIDEIIKAAKRTGTVLEIDAYPDRLDIKDEYVRKCVEAGVKMSIDSDAHSASHFKFLEIGISQARRGWATCDDIINAWPLEKMLGLLKGK</sequence>
<dbReference type="PIRSF" id="PIRSF005047">
    <property type="entry name" value="UCP005047_YshC"/>
    <property type="match status" value="1"/>
</dbReference>